<sequence length="571" mass="61955">MALSASLLLLVSASAVIAADPFAAIQSVTQEQWDALNATVGGGLFQAAPFARPCFENANVTTGTFDPDQCQIVQANYLNATFRSGLPGNYEGTQWEGCPATGQSCLLDTNNPFSPAPFTGRVCAQGSVSDYFLNIREAADVQAAFAFAEETGVRVVIKNSGHDSMGRSAGPNTLALRTTDLKNLTFIPEWVPEGCDSGVAARPVAAVGAGVTFEASYPFGEEHNVSFPGGACPTVSPGGGYTLGGGHGMMVNAFGLGADRALQFKVVTPSGEFLTANECQNTDLWFALRGGGGGTFGVVLETISLALPRDPVQMIQIQDFEASDENIRAYMKIVIEHTKEWALQGWGGFVQLTEFQYINPLISEDEAKTAMQPLVDWATSVNATIIQKTHDSYVTYWAEFLAPVDSPTGLPFSVASRLIPDTNFDTEEAREELLNTTLEVAAGHDAWFGFATTPYRFGEDENTSATPAWRNSLWHAIVEDFWNFDTTAGQQLQILKNLTSSMDGYRRIAPNSGSYLNEADIFEPDFAQSFWGSNYDRLVSIKEKYDPNHLLDCWHCVSFKGEDDAAFKCYL</sequence>
<dbReference type="Pfam" id="PF08031">
    <property type="entry name" value="BBE"/>
    <property type="match status" value="1"/>
</dbReference>
<dbReference type="Pfam" id="PF01565">
    <property type="entry name" value="FAD_binding_4"/>
    <property type="match status" value="1"/>
</dbReference>
<keyword evidence="6" id="KW-1185">Reference proteome</keyword>
<evidence type="ECO:0000256" key="2">
    <source>
        <dbReference type="ARBA" id="ARBA00023002"/>
    </source>
</evidence>
<keyword evidence="3" id="KW-0732">Signal</keyword>
<dbReference type="InterPro" id="IPR016166">
    <property type="entry name" value="FAD-bd_PCMH"/>
</dbReference>
<dbReference type="SUPFAM" id="SSF56176">
    <property type="entry name" value="FAD-binding/transporter-associated domain-like"/>
    <property type="match status" value="1"/>
</dbReference>
<reference evidence="5 6" key="1">
    <citation type="submission" date="2024-01" db="EMBL/GenBank/DDBJ databases">
        <title>A draft genome for the cacao thread blight pathogen Marasmiellus scandens.</title>
        <authorList>
            <person name="Baruah I.K."/>
            <person name="Leung J."/>
            <person name="Bukari Y."/>
            <person name="Amoako-Attah I."/>
            <person name="Meinhardt L.W."/>
            <person name="Bailey B.A."/>
            <person name="Cohen S.P."/>
        </authorList>
    </citation>
    <scope>NUCLEOTIDE SEQUENCE [LARGE SCALE GENOMIC DNA]</scope>
    <source>
        <strain evidence="5 6">GH-19</strain>
    </source>
</reference>
<protein>
    <recommendedName>
        <fullName evidence="4">FAD-binding PCMH-type domain-containing protein</fullName>
    </recommendedName>
</protein>
<name>A0ABR1JQT0_9AGAR</name>
<gene>
    <name evidence="5" type="ORF">VKT23_006498</name>
</gene>
<proteinExistence type="inferred from homology"/>
<dbReference type="InterPro" id="IPR012951">
    <property type="entry name" value="BBE"/>
</dbReference>
<feature type="signal peptide" evidence="3">
    <location>
        <begin position="1"/>
        <end position="18"/>
    </location>
</feature>
<dbReference type="Proteomes" id="UP001498398">
    <property type="component" value="Unassembled WGS sequence"/>
</dbReference>
<accession>A0ABR1JQT0</accession>
<dbReference type="PANTHER" id="PTHR13878:SF91">
    <property type="entry name" value="FAD BINDING DOMAIN PROTEIN (AFU_ORTHOLOGUE AFUA_6G12070)-RELATED"/>
    <property type="match status" value="1"/>
</dbReference>
<dbReference type="InterPro" id="IPR016169">
    <property type="entry name" value="FAD-bd_PCMH_sub2"/>
</dbReference>
<evidence type="ECO:0000259" key="4">
    <source>
        <dbReference type="PROSITE" id="PS51387"/>
    </source>
</evidence>
<evidence type="ECO:0000256" key="3">
    <source>
        <dbReference type="SAM" id="SignalP"/>
    </source>
</evidence>
<dbReference type="PANTHER" id="PTHR13878">
    <property type="entry name" value="GULONOLACTONE OXIDASE"/>
    <property type="match status" value="1"/>
</dbReference>
<dbReference type="PROSITE" id="PS51387">
    <property type="entry name" value="FAD_PCMH"/>
    <property type="match status" value="1"/>
</dbReference>
<evidence type="ECO:0000313" key="6">
    <source>
        <dbReference type="Proteomes" id="UP001498398"/>
    </source>
</evidence>
<dbReference type="Gene3D" id="3.30.465.10">
    <property type="match status" value="2"/>
</dbReference>
<dbReference type="EMBL" id="JBANRG010000008">
    <property type="protein sequence ID" value="KAK7464330.1"/>
    <property type="molecule type" value="Genomic_DNA"/>
</dbReference>
<dbReference type="InterPro" id="IPR036318">
    <property type="entry name" value="FAD-bd_PCMH-like_sf"/>
</dbReference>
<keyword evidence="2" id="KW-0560">Oxidoreductase</keyword>
<organism evidence="5 6">
    <name type="scientific">Marasmiellus scandens</name>
    <dbReference type="NCBI Taxonomy" id="2682957"/>
    <lineage>
        <taxon>Eukaryota</taxon>
        <taxon>Fungi</taxon>
        <taxon>Dikarya</taxon>
        <taxon>Basidiomycota</taxon>
        <taxon>Agaricomycotina</taxon>
        <taxon>Agaricomycetes</taxon>
        <taxon>Agaricomycetidae</taxon>
        <taxon>Agaricales</taxon>
        <taxon>Marasmiineae</taxon>
        <taxon>Omphalotaceae</taxon>
        <taxon>Marasmiellus</taxon>
    </lineage>
</organism>
<evidence type="ECO:0000313" key="5">
    <source>
        <dbReference type="EMBL" id="KAK7464330.1"/>
    </source>
</evidence>
<feature type="domain" description="FAD-binding PCMH-type" evidence="4">
    <location>
        <begin position="124"/>
        <end position="309"/>
    </location>
</feature>
<dbReference type="InterPro" id="IPR006094">
    <property type="entry name" value="Oxid_FAD_bind_N"/>
</dbReference>
<feature type="chain" id="PRO_5047521670" description="FAD-binding PCMH-type domain-containing protein" evidence="3">
    <location>
        <begin position="19"/>
        <end position="571"/>
    </location>
</feature>
<comment type="caution">
    <text evidence="5">The sequence shown here is derived from an EMBL/GenBank/DDBJ whole genome shotgun (WGS) entry which is preliminary data.</text>
</comment>
<evidence type="ECO:0000256" key="1">
    <source>
        <dbReference type="ARBA" id="ARBA00005466"/>
    </source>
</evidence>
<dbReference type="InterPro" id="IPR050432">
    <property type="entry name" value="FAD-linked_Oxidoreductases_BP"/>
</dbReference>
<comment type="similarity">
    <text evidence="1">Belongs to the oxygen-dependent FAD-linked oxidoreductase family.</text>
</comment>